<proteinExistence type="predicted"/>
<protein>
    <submittedName>
        <fullName evidence="1">Uncharacterized protein</fullName>
    </submittedName>
</protein>
<comment type="caution">
    <text evidence="1">The sequence shown here is derived from an EMBL/GenBank/DDBJ whole genome shotgun (WGS) entry which is preliminary data.</text>
</comment>
<dbReference type="AlphaFoldDB" id="A0A9K3D4C1"/>
<keyword evidence="2" id="KW-1185">Reference proteome</keyword>
<name>A0A9K3D4C1_9EUKA</name>
<gene>
    <name evidence="1" type="ORF">KIPB_010880</name>
</gene>
<dbReference type="Proteomes" id="UP000265618">
    <property type="component" value="Unassembled WGS sequence"/>
</dbReference>
<organism evidence="1 2">
    <name type="scientific">Kipferlia bialata</name>
    <dbReference type="NCBI Taxonomy" id="797122"/>
    <lineage>
        <taxon>Eukaryota</taxon>
        <taxon>Metamonada</taxon>
        <taxon>Carpediemonas-like organisms</taxon>
        <taxon>Kipferlia</taxon>
    </lineage>
</organism>
<accession>A0A9K3D4C1</accession>
<feature type="non-terminal residue" evidence="1">
    <location>
        <position position="1"/>
    </location>
</feature>
<reference evidence="1 2" key="1">
    <citation type="journal article" date="2018" name="PLoS ONE">
        <title>The draft genome of Kipferlia bialata reveals reductive genome evolution in fornicate parasites.</title>
        <authorList>
            <person name="Tanifuji G."/>
            <person name="Takabayashi S."/>
            <person name="Kume K."/>
            <person name="Takagi M."/>
            <person name="Nakayama T."/>
            <person name="Kamikawa R."/>
            <person name="Inagaki Y."/>
            <person name="Hashimoto T."/>
        </authorList>
    </citation>
    <scope>NUCLEOTIDE SEQUENCE [LARGE SCALE GENOMIC DNA]</scope>
    <source>
        <strain evidence="1">NY0173</strain>
    </source>
</reference>
<evidence type="ECO:0000313" key="2">
    <source>
        <dbReference type="Proteomes" id="UP000265618"/>
    </source>
</evidence>
<dbReference type="EMBL" id="BDIP01004211">
    <property type="protein sequence ID" value="GIQ88591.1"/>
    <property type="molecule type" value="Genomic_DNA"/>
</dbReference>
<evidence type="ECO:0000313" key="1">
    <source>
        <dbReference type="EMBL" id="GIQ88591.1"/>
    </source>
</evidence>
<sequence>MRFKPPPLPQSRKRYKSGAVQAEVWLAERQHELDGMPVPEALKAQRRHQLHLDFLLVLSRLDVPYGPLLEAAYNGFGRSYTVLGEEDPLEKKKDNTLEILPAIRERADDIGVDTNKLNKSLQRTDSDDALVKVVALEREREALTLELERLRRRTENARK</sequence>